<evidence type="ECO:0000313" key="1">
    <source>
        <dbReference type="EMBL" id="KDP39452.1"/>
    </source>
</evidence>
<dbReference type="Proteomes" id="UP000027138">
    <property type="component" value="Unassembled WGS sequence"/>
</dbReference>
<accession>A0A067KTG8</accession>
<sequence>MAEPSIPVFEIEKMIEKIMVASFEKLIRSDRGKEKVVIEDDKEAKDEIEEKEHVDDTWQDYELFKKINVSPPKNLYMVESAKTPEEVMAEFEEEEVEREREREMLLEL</sequence>
<proteinExistence type="predicted"/>
<organism evidence="1 2">
    <name type="scientific">Jatropha curcas</name>
    <name type="common">Barbados nut</name>
    <dbReference type="NCBI Taxonomy" id="180498"/>
    <lineage>
        <taxon>Eukaryota</taxon>
        <taxon>Viridiplantae</taxon>
        <taxon>Streptophyta</taxon>
        <taxon>Embryophyta</taxon>
        <taxon>Tracheophyta</taxon>
        <taxon>Spermatophyta</taxon>
        <taxon>Magnoliopsida</taxon>
        <taxon>eudicotyledons</taxon>
        <taxon>Gunneridae</taxon>
        <taxon>Pentapetalae</taxon>
        <taxon>rosids</taxon>
        <taxon>fabids</taxon>
        <taxon>Malpighiales</taxon>
        <taxon>Euphorbiaceae</taxon>
        <taxon>Crotonoideae</taxon>
        <taxon>Jatropheae</taxon>
        <taxon>Jatropha</taxon>
    </lineage>
</organism>
<protein>
    <submittedName>
        <fullName evidence="1">Uncharacterized protein</fullName>
    </submittedName>
</protein>
<name>A0A067KTG8_JATCU</name>
<reference evidence="1 2" key="1">
    <citation type="journal article" date="2014" name="PLoS ONE">
        <title>Global Analysis of Gene Expression Profiles in Physic Nut (Jatropha curcas L.) Seedlings Exposed to Salt Stress.</title>
        <authorList>
            <person name="Zhang L."/>
            <person name="Zhang C."/>
            <person name="Wu P."/>
            <person name="Chen Y."/>
            <person name="Li M."/>
            <person name="Jiang H."/>
            <person name="Wu G."/>
        </authorList>
    </citation>
    <scope>NUCLEOTIDE SEQUENCE [LARGE SCALE GENOMIC DNA]</scope>
    <source>
        <strain evidence="2">cv. GZQX0401</strain>
        <tissue evidence="1">Young leaves</tissue>
    </source>
</reference>
<keyword evidence="2" id="KW-1185">Reference proteome</keyword>
<gene>
    <name evidence="1" type="ORF">JCGZ_05327</name>
</gene>
<dbReference type="EMBL" id="KK914351">
    <property type="protein sequence ID" value="KDP39452.1"/>
    <property type="molecule type" value="Genomic_DNA"/>
</dbReference>
<evidence type="ECO:0000313" key="2">
    <source>
        <dbReference type="Proteomes" id="UP000027138"/>
    </source>
</evidence>
<dbReference type="AlphaFoldDB" id="A0A067KTG8"/>